<sequence>MVNNNGNITIREIKENIFYVYEYQSKLMDSDSGEKQGRKVRVGIFDNKIEKYFYRRLLACIIILKHSKEFQKYHSNIFENIITQVRNESYFPESLSNLQNIDSYMRFTRNNIDDIEISSKPVVYLLFILISFYNLNNLLNDFYLIFNRTFTYEKQQLEIQDWDSLIKDDFLLNMLIFGLDELELSENSEKYFESLQDKYIEKQKFYHQVIKSKELNVSSKLYRSIDVEKFLIEEKDKMILENNKLFDYLNEMTDEEREDTEKLILSLFVFEISDKLKQEIANRSILEEWVTSKKISLPDALNKSRKDGFNNLNEYQKLQPLEQIYRYIDEEIANILENKNISCKLKPFFY</sequence>
<gene>
    <name evidence="1" type="ORF">NCTC11063_00925</name>
</gene>
<reference evidence="1" key="1">
    <citation type="submission" date="2018-06" db="EMBL/GenBank/DDBJ databases">
        <authorList>
            <consortium name="Pathogen Informatics"/>
            <person name="Doyle S."/>
        </authorList>
    </citation>
    <scope>NUCLEOTIDE SEQUENCE [LARGE SCALE GENOMIC DNA]</scope>
    <source>
        <strain evidence="1">NCTC11063</strain>
    </source>
</reference>
<dbReference type="AlphaFoldDB" id="A0A380L3Y1"/>
<protein>
    <submittedName>
        <fullName evidence="1">Uncharacterized protein</fullName>
    </submittedName>
</protein>
<accession>A0A380L3Y1</accession>
<dbReference type="RefSeq" id="WP_020999604.1">
    <property type="nucleotide sequence ID" value="NZ_UHFT01000001.1"/>
</dbReference>
<dbReference type="EMBL" id="UHFT01000001">
    <property type="protein sequence ID" value="SUN80225.1"/>
    <property type="molecule type" value="Genomic_DNA"/>
</dbReference>
<keyword evidence="2" id="KW-1185">Reference proteome</keyword>
<name>A0A380L3Y1_9STRE</name>
<dbReference type="Proteomes" id="UP000255236">
    <property type="component" value="Unassembled WGS sequence"/>
</dbReference>
<organism evidence="1 2">
    <name type="scientific">Streptococcus milleri</name>
    <dbReference type="NCBI Taxonomy" id="33040"/>
    <lineage>
        <taxon>Bacteria</taxon>
        <taxon>Bacillati</taxon>
        <taxon>Bacillota</taxon>
        <taxon>Bacilli</taxon>
        <taxon>Lactobacillales</taxon>
        <taxon>Streptococcaceae</taxon>
        <taxon>Streptococcus</taxon>
    </lineage>
</organism>
<proteinExistence type="predicted"/>
<evidence type="ECO:0000313" key="2">
    <source>
        <dbReference type="Proteomes" id="UP000255236"/>
    </source>
</evidence>
<comment type="caution">
    <text evidence="1">The sequence shown here is derived from an EMBL/GenBank/DDBJ whole genome shotgun (WGS) entry which is preliminary data.</text>
</comment>
<evidence type="ECO:0000313" key="1">
    <source>
        <dbReference type="EMBL" id="SUN80225.1"/>
    </source>
</evidence>